<gene>
    <name evidence="1" type="ORF">CK203_028012</name>
</gene>
<evidence type="ECO:0000313" key="2">
    <source>
        <dbReference type="Proteomes" id="UP000288805"/>
    </source>
</evidence>
<dbReference type="Proteomes" id="UP000288805">
    <property type="component" value="Unassembled WGS sequence"/>
</dbReference>
<sequence length="79" mass="8708">MLTELGKWRPSTNGLDFDRLGAEDAARLEELFSVEEVLFALLEMSGDKVPGLDGFSLTFLAIQLGVCEGRGYGIFKRIP</sequence>
<dbReference type="AlphaFoldDB" id="A0A438ILP9"/>
<comment type="caution">
    <text evidence="1">The sequence shown here is derived from an EMBL/GenBank/DDBJ whole genome shotgun (WGS) entry which is preliminary data.</text>
</comment>
<protein>
    <submittedName>
        <fullName evidence="1">Uncharacterized protein</fullName>
    </submittedName>
</protein>
<dbReference type="EMBL" id="QGNW01000098">
    <property type="protein sequence ID" value="RVW97646.1"/>
    <property type="molecule type" value="Genomic_DNA"/>
</dbReference>
<reference evidence="1 2" key="1">
    <citation type="journal article" date="2018" name="PLoS Genet.">
        <title>Population sequencing reveals clonal diversity and ancestral inbreeding in the grapevine cultivar Chardonnay.</title>
        <authorList>
            <person name="Roach M.J."/>
            <person name="Johnson D.L."/>
            <person name="Bohlmann J."/>
            <person name="van Vuuren H.J."/>
            <person name="Jones S.J."/>
            <person name="Pretorius I.S."/>
            <person name="Schmidt S.A."/>
            <person name="Borneman A.R."/>
        </authorList>
    </citation>
    <scope>NUCLEOTIDE SEQUENCE [LARGE SCALE GENOMIC DNA]</scope>
    <source>
        <strain evidence="2">cv. Chardonnay</strain>
        <tissue evidence="1">Leaf</tissue>
    </source>
</reference>
<proteinExistence type="predicted"/>
<organism evidence="1 2">
    <name type="scientific">Vitis vinifera</name>
    <name type="common">Grape</name>
    <dbReference type="NCBI Taxonomy" id="29760"/>
    <lineage>
        <taxon>Eukaryota</taxon>
        <taxon>Viridiplantae</taxon>
        <taxon>Streptophyta</taxon>
        <taxon>Embryophyta</taxon>
        <taxon>Tracheophyta</taxon>
        <taxon>Spermatophyta</taxon>
        <taxon>Magnoliopsida</taxon>
        <taxon>eudicotyledons</taxon>
        <taxon>Gunneridae</taxon>
        <taxon>Pentapetalae</taxon>
        <taxon>rosids</taxon>
        <taxon>Vitales</taxon>
        <taxon>Vitaceae</taxon>
        <taxon>Viteae</taxon>
        <taxon>Vitis</taxon>
    </lineage>
</organism>
<accession>A0A438ILP9</accession>
<evidence type="ECO:0000313" key="1">
    <source>
        <dbReference type="EMBL" id="RVW97646.1"/>
    </source>
</evidence>
<name>A0A438ILP9_VITVI</name>